<comment type="caution">
    <text evidence="4">The sequence shown here is derived from an EMBL/GenBank/DDBJ whole genome shotgun (WGS) entry which is preliminary data.</text>
</comment>
<dbReference type="PANTHER" id="PTHR16517">
    <property type="entry name" value="TUBBY-RELATED"/>
    <property type="match status" value="1"/>
</dbReference>
<keyword evidence="5" id="KW-1185">Reference proteome</keyword>
<dbReference type="EMBL" id="JBJKFK010000201">
    <property type="protein sequence ID" value="KAL3318807.1"/>
    <property type="molecule type" value="Genomic_DNA"/>
</dbReference>
<evidence type="ECO:0000259" key="3">
    <source>
        <dbReference type="Pfam" id="PF01167"/>
    </source>
</evidence>
<accession>A0ABD2QHL1</accession>
<dbReference type="Pfam" id="PF01167">
    <property type="entry name" value="Tub"/>
    <property type="match status" value="1"/>
</dbReference>
<evidence type="ECO:0000256" key="2">
    <source>
        <dbReference type="SAM" id="MobiDB-lite"/>
    </source>
</evidence>
<gene>
    <name evidence="4" type="ORF">Ciccas_002527</name>
</gene>
<reference evidence="4 5" key="1">
    <citation type="submission" date="2024-11" db="EMBL/GenBank/DDBJ databases">
        <title>Adaptive evolution of stress response genes in parasites aligns with host niche diversity.</title>
        <authorList>
            <person name="Hahn C."/>
            <person name="Resl P."/>
        </authorList>
    </citation>
    <scope>NUCLEOTIDE SEQUENCE [LARGE SCALE GENOMIC DNA]</scope>
    <source>
        <strain evidence="4">EGGRZ-B1_66</strain>
        <tissue evidence="4">Body</tissue>
    </source>
</reference>
<dbReference type="InterPro" id="IPR025659">
    <property type="entry name" value="Tubby-like_C"/>
</dbReference>
<dbReference type="PANTHER" id="PTHR16517:SF7">
    <property type="entry name" value="PROTEIN KING TUBBY"/>
    <property type="match status" value="1"/>
</dbReference>
<dbReference type="Gene3D" id="3.20.90.10">
    <property type="entry name" value="Tubby Protein, Chain A"/>
    <property type="match status" value="1"/>
</dbReference>
<dbReference type="PRINTS" id="PR01573">
    <property type="entry name" value="SUPERTUBBY"/>
</dbReference>
<feature type="domain" description="Tubby C-terminal" evidence="3">
    <location>
        <begin position="187"/>
        <end position="274"/>
    </location>
</feature>
<proteinExistence type="inferred from homology"/>
<organism evidence="4 5">
    <name type="scientific">Cichlidogyrus casuarinus</name>
    <dbReference type="NCBI Taxonomy" id="1844966"/>
    <lineage>
        <taxon>Eukaryota</taxon>
        <taxon>Metazoa</taxon>
        <taxon>Spiralia</taxon>
        <taxon>Lophotrochozoa</taxon>
        <taxon>Platyhelminthes</taxon>
        <taxon>Monogenea</taxon>
        <taxon>Monopisthocotylea</taxon>
        <taxon>Dactylogyridea</taxon>
        <taxon>Ancyrocephalidae</taxon>
        <taxon>Cichlidogyrus</taxon>
    </lineage>
</organism>
<feature type="region of interest" description="Disordered" evidence="2">
    <location>
        <begin position="139"/>
        <end position="164"/>
    </location>
</feature>
<evidence type="ECO:0000256" key="1">
    <source>
        <dbReference type="ARBA" id="ARBA00007129"/>
    </source>
</evidence>
<sequence>MSCKLAENQINGYSFAKSDYADMPSIVDTELNDKLEEIQIIKIKTAREDATKRENREIKANDSKLKNNPGSIHRMINQPVQINKSFILEDVSDPESTSLEELSTDSILIRRDLEEAEKCADTAVIRPAMQSEFIKIEKKITENSDRSRTDTNPQSNKIDHLQTNEDKNCSKTIASIDPTENLQSFVTSPAPQGVVIRCCITRHKDSIEKGFYPSYFLHLEREDNKKFFLLAAKRRKRSKTSSYLISVDAEDFTKEASTTMGKVKSNFLGTNYTGIMRDENSHTSEIVAVIFVRFLFLTPIFTN</sequence>
<dbReference type="AlphaFoldDB" id="A0ABD2QHL1"/>
<feature type="compositionally biased region" description="Basic and acidic residues" evidence="2">
    <location>
        <begin position="139"/>
        <end position="149"/>
    </location>
</feature>
<dbReference type="SUPFAM" id="SSF54518">
    <property type="entry name" value="Tubby C-terminal domain-like"/>
    <property type="match status" value="1"/>
</dbReference>
<evidence type="ECO:0000313" key="5">
    <source>
        <dbReference type="Proteomes" id="UP001626550"/>
    </source>
</evidence>
<evidence type="ECO:0000313" key="4">
    <source>
        <dbReference type="EMBL" id="KAL3318807.1"/>
    </source>
</evidence>
<dbReference type="Proteomes" id="UP001626550">
    <property type="component" value="Unassembled WGS sequence"/>
</dbReference>
<protein>
    <recommendedName>
        <fullName evidence="3">Tubby C-terminal domain-containing protein</fullName>
    </recommendedName>
</protein>
<comment type="similarity">
    <text evidence="1">Belongs to the TUB family.</text>
</comment>
<dbReference type="InterPro" id="IPR000007">
    <property type="entry name" value="Tubby_C"/>
</dbReference>
<name>A0ABD2QHL1_9PLAT</name>